<dbReference type="InterPro" id="IPR050736">
    <property type="entry name" value="Sensor_HK_Regulatory"/>
</dbReference>
<dbReference type="SMART" id="SM00065">
    <property type="entry name" value="GAF"/>
    <property type="match status" value="1"/>
</dbReference>
<sequence length="397" mass="42913">MSEDSWHAEVNRLAALRALRLLDTPREERFDRITRFACDVLGTPVALVSLVDLDRQWFKSCVGLDETETPRGESVCAHAIRQNRVFEVHDLAADGRFAEFPVVTEEGLRFYAGHPISAPSGHKVGTLCVLDRRPRSFTRAERRRLADLATWVELECAVVQAMLAAQDAERAKDDFTAVVSHELRTPLTSVHGSLELLATGRFGAVSAQAERLVRIAADNAARLVRLADEVLDLSKVRAGRLGLRAEPVALAGVVQQAVHAVAGVAERAGVELAVLDCAVDVRGDSDRLVQVVTNLLGNAVSVSQPGQRVEVWCERGELLARVHVRDQGPGIPPEELERVFQPFVQLRPGGAGLGLAITRGIAEAHGGSVSAVSVPGEGAEFVVTLPAEGPGEDRAWW</sequence>
<dbReference type="SUPFAM" id="SSF55874">
    <property type="entry name" value="ATPase domain of HSP90 chaperone/DNA topoisomerase II/histidine kinase"/>
    <property type="match status" value="1"/>
</dbReference>
<dbReference type="InterPro" id="IPR003594">
    <property type="entry name" value="HATPase_dom"/>
</dbReference>
<dbReference type="Proteomes" id="UP001596157">
    <property type="component" value="Unassembled WGS sequence"/>
</dbReference>
<dbReference type="SMART" id="SM00387">
    <property type="entry name" value="HATPase_c"/>
    <property type="match status" value="1"/>
</dbReference>
<dbReference type="InterPro" id="IPR036890">
    <property type="entry name" value="HATPase_C_sf"/>
</dbReference>
<dbReference type="InterPro" id="IPR005467">
    <property type="entry name" value="His_kinase_dom"/>
</dbReference>
<feature type="domain" description="Histidine kinase" evidence="8">
    <location>
        <begin position="178"/>
        <end position="389"/>
    </location>
</feature>
<dbReference type="PANTHER" id="PTHR43711">
    <property type="entry name" value="TWO-COMPONENT HISTIDINE KINASE"/>
    <property type="match status" value="1"/>
</dbReference>
<evidence type="ECO:0000256" key="3">
    <source>
        <dbReference type="ARBA" id="ARBA00012438"/>
    </source>
</evidence>
<keyword evidence="7" id="KW-0902">Two-component regulatory system</keyword>
<proteinExistence type="predicted"/>
<dbReference type="InterPro" id="IPR004358">
    <property type="entry name" value="Sig_transdc_His_kin-like_C"/>
</dbReference>
<protein>
    <recommendedName>
        <fullName evidence="3">histidine kinase</fullName>
        <ecNumber evidence="3">2.7.13.3</ecNumber>
    </recommendedName>
</protein>
<comment type="catalytic activity">
    <reaction evidence="1">
        <text>ATP + protein L-histidine = ADP + protein N-phospho-L-histidine.</text>
        <dbReference type="EC" id="2.7.13.3"/>
    </reaction>
</comment>
<dbReference type="Pfam" id="PF02518">
    <property type="entry name" value="HATPase_c"/>
    <property type="match status" value="1"/>
</dbReference>
<dbReference type="SMART" id="SM00388">
    <property type="entry name" value="HisKA"/>
    <property type="match status" value="1"/>
</dbReference>
<dbReference type="EMBL" id="JBHSKF010000006">
    <property type="protein sequence ID" value="MFC5288289.1"/>
    <property type="molecule type" value="Genomic_DNA"/>
</dbReference>
<evidence type="ECO:0000256" key="2">
    <source>
        <dbReference type="ARBA" id="ARBA00004236"/>
    </source>
</evidence>
<evidence type="ECO:0000313" key="10">
    <source>
        <dbReference type="Proteomes" id="UP001596157"/>
    </source>
</evidence>
<evidence type="ECO:0000313" key="9">
    <source>
        <dbReference type="EMBL" id="MFC5288289.1"/>
    </source>
</evidence>
<name>A0ABW0EQE8_9PSEU</name>
<keyword evidence="4" id="KW-0597">Phosphoprotein</keyword>
<evidence type="ECO:0000259" key="8">
    <source>
        <dbReference type="PROSITE" id="PS50109"/>
    </source>
</evidence>
<dbReference type="PANTHER" id="PTHR43711:SF1">
    <property type="entry name" value="HISTIDINE KINASE 1"/>
    <property type="match status" value="1"/>
</dbReference>
<evidence type="ECO:0000256" key="4">
    <source>
        <dbReference type="ARBA" id="ARBA00022553"/>
    </source>
</evidence>
<comment type="subcellular location">
    <subcellularLocation>
        <location evidence="2">Cell membrane</location>
    </subcellularLocation>
</comment>
<dbReference type="RefSeq" id="WP_378248116.1">
    <property type="nucleotide sequence ID" value="NZ_JBHSKF010000006.1"/>
</dbReference>
<dbReference type="PROSITE" id="PS50109">
    <property type="entry name" value="HIS_KIN"/>
    <property type="match status" value="1"/>
</dbReference>
<dbReference type="Gene3D" id="3.30.450.40">
    <property type="match status" value="1"/>
</dbReference>
<dbReference type="Pfam" id="PF00512">
    <property type="entry name" value="HisKA"/>
    <property type="match status" value="1"/>
</dbReference>
<dbReference type="SUPFAM" id="SSF47384">
    <property type="entry name" value="Homodimeric domain of signal transducing histidine kinase"/>
    <property type="match status" value="1"/>
</dbReference>
<accession>A0ABW0EQE8</accession>
<dbReference type="GO" id="GO:0005524">
    <property type="term" value="F:ATP binding"/>
    <property type="evidence" value="ECO:0007669"/>
    <property type="project" value="UniProtKB-KW"/>
</dbReference>
<dbReference type="InterPro" id="IPR029016">
    <property type="entry name" value="GAF-like_dom_sf"/>
</dbReference>
<dbReference type="EC" id="2.7.13.3" evidence="3"/>
<keyword evidence="9" id="KW-0067">ATP-binding</keyword>
<evidence type="ECO:0000256" key="1">
    <source>
        <dbReference type="ARBA" id="ARBA00000085"/>
    </source>
</evidence>
<evidence type="ECO:0000256" key="5">
    <source>
        <dbReference type="ARBA" id="ARBA00022679"/>
    </source>
</evidence>
<keyword evidence="5" id="KW-0808">Transferase</keyword>
<evidence type="ECO:0000256" key="6">
    <source>
        <dbReference type="ARBA" id="ARBA00022777"/>
    </source>
</evidence>
<dbReference type="InterPro" id="IPR036097">
    <property type="entry name" value="HisK_dim/P_sf"/>
</dbReference>
<keyword evidence="9" id="KW-0547">Nucleotide-binding</keyword>
<dbReference type="SUPFAM" id="SSF55781">
    <property type="entry name" value="GAF domain-like"/>
    <property type="match status" value="1"/>
</dbReference>
<dbReference type="CDD" id="cd00075">
    <property type="entry name" value="HATPase"/>
    <property type="match status" value="1"/>
</dbReference>
<dbReference type="Pfam" id="PF01590">
    <property type="entry name" value="GAF"/>
    <property type="match status" value="1"/>
</dbReference>
<reference evidence="10" key="1">
    <citation type="journal article" date="2019" name="Int. J. Syst. Evol. Microbiol.">
        <title>The Global Catalogue of Microorganisms (GCM) 10K type strain sequencing project: providing services to taxonomists for standard genome sequencing and annotation.</title>
        <authorList>
            <consortium name="The Broad Institute Genomics Platform"/>
            <consortium name="The Broad Institute Genome Sequencing Center for Infectious Disease"/>
            <person name="Wu L."/>
            <person name="Ma J."/>
        </authorList>
    </citation>
    <scope>NUCLEOTIDE SEQUENCE [LARGE SCALE GENOMIC DNA]</scope>
    <source>
        <strain evidence="10">CCUG 59778</strain>
    </source>
</reference>
<dbReference type="InterPro" id="IPR003018">
    <property type="entry name" value="GAF"/>
</dbReference>
<organism evidence="9 10">
    <name type="scientific">Actinokineospora guangxiensis</name>
    <dbReference type="NCBI Taxonomy" id="1490288"/>
    <lineage>
        <taxon>Bacteria</taxon>
        <taxon>Bacillati</taxon>
        <taxon>Actinomycetota</taxon>
        <taxon>Actinomycetes</taxon>
        <taxon>Pseudonocardiales</taxon>
        <taxon>Pseudonocardiaceae</taxon>
        <taxon>Actinokineospora</taxon>
    </lineage>
</organism>
<gene>
    <name evidence="9" type="ORF">ACFPM7_14610</name>
</gene>
<dbReference type="InterPro" id="IPR003661">
    <property type="entry name" value="HisK_dim/P_dom"/>
</dbReference>
<comment type="caution">
    <text evidence="9">The sequence shown here is derived from an EMBL/GenBank/DDBJ whole genome shotgun (WGS) entry which is preliminary data.</text>
</comment>
<evidence type="ECO:0000256" key="7">
    <source>
        <dbReference type="ARBA" id="ARBA00023012"/>
    </source>
</evidence>
<keyword evidence="10" id="KW-1185">Reference proteome</keyword>
<keyword evidence="6" id="KW-0418">Kinase</keyword>
<dbReference type="CDD" id="cd00082">
    <property type="entry name" value="HisKA"/>
    <property type="match status" value="1"/>
</dbReference>
<dbReference type="Gene3D" id="1.10.287.130">
    <property type="match status" value="1"/>
</dbReference>
<dbReference type="PRINTS" id="PR00344">
    <property type="entry name" value="BCTRLSENSOR"/>
</dbReference>
<dbReference type="Gene3D" id="3.30.565.10">
    <property type="entry name" value="Histidine kinase-like ATPase, C-terminal domain"/>
    <property type="match status" value="1"/>
</dbReference>